<evidence type="ECO:0000259" key="2">
    <source>
        <dbReference type="Pfam" id="PF12697"/>
    </source>
</evidence>
<dbReference type="Gene3D" id="3.40.50.1820">
    <property type="entry name" value="alpha/beta hydrolase"/>
    <property type="match status" value="1"/>
</dbReference>
<dbReference type="PANTHER" id="PTHR48079">
    <property type="entry name" value="PROTEIN YEEZ"/>
    <property type="match status" value="1"/>
</dbReference>
<dbReference type="GO" id="GO:0005737">
    <property type="term" value="C:cytoplasm"/>
    <property type="evidence" value="ECO:0007669"/>
    <property type="project" value="TreeGrafter"/>
</dbReference>
<dbReference type="GO" id="GO:0016787">
    <property type="term" value="F:hydrolase activity"/>
    <property type="evidence" value="ECO:0007669"/>
    <property type="project" value="UniProtKB-KW"/>
</dbReference>
<dbReference type="Pfam" id="PF12697">
    <property type="entry name" value="Abhydrolase_6"/>
    <property type="match status" value="1"/>
</dbReference>
<evidence type="ECO:0000313" key="4">
    <source>
        <dbReference type="Proteomes" id="UP000286288"/>
    </source>
</evidence>
<organism evidence="3 4">
    <name type="scientific">Enterococcus casseliflavus</name>
    <name type="common">Enterococcus flavescens</name>
    <dbReference type="NCBI Taxonomy" id="37734"/>
    <lineage>
        <taxon>Bacteria</taxon>
        <taxon>Bacillati</taxon>
        <taxon>Bacillota</taxon>
        <taxon>Bacilli</taxon>
        <taxon>Lactobacillales</taxon>
        <taxon>Enterococcaceae</taxon>
        <taxon>Enterococcus</taxon>
    </lineage>
</organism>
<name>A0A415EPH5_ENTCA</name>
<feature type="domain" description="AB hydrolase-1" evidence="2">
    <location>
        <begin position="376"/>
        <end position="597"/>
    </location>
</feature>
<dbReference type="EMBL" id="QRMZ01000028">
    <property type="protein sequence ID" value="RHK04316.1"/>
    <property type="molecule type" value="Genomic_DNA"/>
</dbReference>
<dbReference type="GO" id="GO:0004029">
    <property type="term" value="F:aldehyde dehydrogenase (NAD+) activity"/>
    <property type="evidence" value="ECO:0007669"/>
    <property type="project" value="TreeGrafter"/>
</dbReference>
<dbReference type="Proteomes" id="UP000286288">
    <property type="component" value="Unassembled WGS sequence"/>
</dbReference>
<dbReference type="InterPro" id="IPR013120">
    <property type="entry name" value="FAR_NAD-bd"/>
</dbReference>
<dbReference type="AlphaFoldDB" id="A0A415EPH5"/>
<sequence length="604" mass="67245">MNILIIGATGFIGKEVVKQLAREDVFLTLLVRNPAKARPLQALAPEKIVLVTGDLTKENLGLNAIDQERVMNCNMILHCGGPMDITLSEVAAKRSFLEGSKNLMTLATEINKRNKLKKIIHVAGYMSPFTDDASVWETTDVFKEVHPALLGTPPYEQMKFLSDIYIRQEAKKHHIPLAVINPPTVIGDEQTGSTEQLEGFGLFIKIIRSGALPVIPGGSDYRLPLINKNVLAQFIVKTIFNETKDEMTYPLVADKHADKEIVQLMGLISESLNRNKPRLSVPFGLLKFVMAAGGSKLMGIPESSLNFLTNRTFDNRLTKRDFEPELIKKIAASNIPLAVADIDFRLTYGEESLTPYTRIAVNEATVYQLEGSAAPLVLLHGLFSDGTDLFQLGLALNKQTGRKIIIADLPGFGRSPFIKKQQLLTPYLELVRSLKNILPDGSVFIGHSFGAALLLTAAEQRFFSENDQLILLQPPIQKTDSVPATWLNKLALKHASERQLLAYFTKKGLLIDEAVSSSEYLKRVKKSVRSSRIVNTTLQLNRLIKEMTLHQRIDPSIPIIWGTEDNSYLPPRETTKRVDLPLGHHFPISHPQETADVLVELIKD</sequence>
<accession>A0A415EPH5</accession>
<protein>
    <submittedName>
        <fullName evidence="3">Alpha/beta fold hydrolase</fullName>
    </submittedName>
</protein>
<comment type="caution">
    <text evidence="3">The sequence shown here is derived from an EMBL/GenBank/DDBJ whole genome shotgun (WGS) entry which is preliminary data.</text>
</comment>
<evidence type="ECO:0000259" key="1">
    <source>
        <dbReference type="Pfam" id="PF07993"/>
    </source>
</evidence>
<dbReference type="PANTHER" id="PTHR48079:SF6">
    <property type="entry name" value="NAD(P)-BINDING DOMAIN-CONTAINING PROTEIN-RELATED"/>
    <property type="match status" value="1"/>
</dbReference>
<proteinExistence type="predicted"/>
<dbReference type="InterPro" id="IPR051783">
    <property type="entry name" value="NAD(P)-dependent_oxidoreduct"/>
</dbReference>
<keyword evidence="3" id="KW-0378">Hydrolase</keyword>
<dbReference type="InterPro" id="IPR000073">
    <property type="entry name" value="AB_hydrolase_1"/>
</dbReference>
<dbReference type="SUPFAM" id="SSF51735">
    <property type="entry name" value="NAD(P)-binding Rossmann-fold domains"/>
    <property type="match status" value="1"/>
</dbReference>
<dbReference type="Gene3D" id="3.40.50.720">
    <property type="entry name" value="NAD(P)-binding Rossmann-like Domain"/>
    <property type="match status" value="1"/>
</dbReference>
<gene>
    <name evidence="3" type="ORF">DW084_16120</name>
</gene>
<feature type="domain" description="Thioester reductase (TE)" evidence="1">
    <location>
        <begin position="6"/>
        <end position="235"/>
    </location>
</feature>
<evidence type="ECO:0000313" key="3">
    <source>
        <dbReference type="EMBL" id="RHK04316.1"/>
    </source>
</evidence>
<dbReference type="Pfam" id="PF07993">
    <property type="entry name" value="NAD_binding_4"/>
    <property type="match status" value="1"/>
</dbReference>
<dbReference type="InterPro" id="IPR036291">
    <property type="entry name" value="NAD(P)-bd_dom_sf"/>
</dbReference>
<reference evidence="3 4" key="1">
    <citation type="submission" date="2018-08" db="EMBL/GenBank/DDBJ databases">
        <title>A genome reference for cultivated species of the human gut microbiota.</title>
        <authorList>
            <person name="Zou Y."/>
            <person name="Xue W."/>
            <person name="Luo G."/>
        </authorList>
    </citation>
    <scope>NUCLEOTIDE SEQUENCE [LARGE SCALE GENOMIC DNA]</scope>
    <source>
        <strain evidence="3 4">AF48-16</strain>
    </source>
</reference>
<dbReference type="InterPro" id="IPR029058">
    <property type="entry name" value="AB_hydrolase_fold"/>
</dbReference>
<dbReference type="SUPFAM" id="SSF53474">
    <property type="entry name" value="alpha/beta-Hydrolases"/>
    <property type="match status" value="1"/>
</dbReference>